<dbReference type="AlphaFoldDB" id="A0A0A0LI14"/>
<reference evidence="1 2" key="4">
    <citation type="journal article" date="2011" name="BMC Genomics">
        <title>RNA-Seq improves annotation of protein-coding genes in the cucumber genome.</title>
        <authorList>
            <person name="Li Z."/>
            <person name="Zhang Z."/>
            <person name="Yan P."/>
            <person name="Huang S."/>
            <person name="Fei Z."/>
            <person name="Lin K."/>
        </authorList>
    </citation>
    <scope>NUCLEOTIDE SEQUENCE [LARGE SCALE GENOMIC DNA]</scope>
    <source>
        <strain evidence="2">cv. 9930</strain>
    </source>
</reference>
<gene>
    <name evidence="1" type="ORF">Csa_2G150520</name>
</gene>
<keyword evidence="2" id="KW-1185">Reference proteome</keyword>
<dbReference type="Proteomes" id="UP000029981">
    <property type="component" value="Chromosome 2"/>
</dbReference>
<reference evidence="1 2" key="1">
    <citation type="journal article" date="2009" name="Nat. Genet.">
        <title>The genome of the cucumber, Cucumis sativus L.</title>
        <authorList>
            <person name="Huang S."/>
            <person name="Li R."/>
            <person name="Zhang Z."/>
            <person name="Li L."/>
            <person name="Gu X."/>
            <person name="Fan W."/>
            <person name="Lucas W.J."/>
            <person name="Wang X."/>
            <person name="Xie B."/>
            <person name="Ni P."/>
            <person name="Ren Y."/>
            <person name="Zhu H."/>
            <person name="Li J."/>
            <person name="Lin K."/>
            <person name="Jin W."/>
            <person name="Fei Z."/>
            <person name="Li G."/>
            <person name="Staub J."/>
            <person name="Kilian A."/>
            <person name="van der Vossen E.A."/>
            <person name="Wu Y."/>
            <person name="Guo J."/>
            <person name="He J."/>
            <person name="Jia Z."/>
            <person name="Ren Y."/>
            <person name="Tian G."/>
            <person name="Lu Y."/>
            <person name="Ruan J."/>
            <person name="Qian W."/>
            <person name="Wang M."/>
            <person name="Huang Q."/>
            <person name="Li B."/>
            <person name="Xuan Z."/>
            <person name="Cao J."/>
            <person name="Asan"/>
            <person name="Wu Z."/>
            <person name="Zhang J."/>
            <person name="Cai Q."/>
            <person name="Bai Y."/>
            <person name="Zhao B."/>
            <person name="Han Y."/>
            <person name="Li Y."/>
            <person name="Li X."/>
            <person name="Wang S."/>
            <person name="Shi Q."/>
            <person name="Liu S."/>
            <person name="Cho W.K."/>
            <person name="Kim J.Y."/>
            <person name="Xu Y."/>
            <person name="Heller-Uszynska K."/>
            <person name="Miao H."/>
            <person name="Cheng Z."/>
            <person name="Zhang S."/>
            <person name="Wu J."/>
            <person name="Yang Y."/>
            <person name="Kang H."/>
            <person name="Li M."/>
            <person name="Liang H."/>
            <person name="Ren X."/>
            <person name="Shi Z."/>
            <person name="Wen M."/>
            <person name="Jian M."/>
            <person name="Yang H."/>
            <person name="Zhang G."/>
            <person name="Yang Z."/>
            <person name="Chen R."/>
            <person name="Liu S."/>
            <person name="Li J."/>
            <person name="Ma L."/>
            <person name="Liu H."/>
            <person name="Zhou Y."/>
            <person name="Zhao J."/>
            <person name="Fang X."/>
            <person name="Li G."/>
            <person name="Fang L."/>
            <person name="Li Y."/>
            <person name="Liu D."/>
            <person name="Zheng H."/>
            <person name="Zhang Y."/>
            <person name="Qin N."/>
            <person name="Li Z."/>
            <person name="Yang G."/>
            <person name="Yang S."/>
            <person name="Bolund L."/>
            <person name="Kristiansen K."/>
            <person name="Zheng H."/>
            <person name="Li S."/>
            <person name="Zhang X."/>
            <person name="Yang H."/>
            <person name="Wang J."/>
            <person name="Sun R."/>
            <person name="Zhang B."/>
            <person name="Jiang S."/>
            <person name="Wang J."/>
            <person name="Du Y."/>
            <person name="Li S."/>
        </authorList>
    </citation>
    <scope>NUCLEOTIDE SEQUENCE [LARGE SCALE GENOMIC DNA]</scope>
    <source>
        <strain evidence="2">cv. 9930</strain>
    </source>
</reference>
<proteinExistence type="predicted"/>
<dbReference type="EMBL" id="CM002923">
    <property type="protein sequence ID" value="KGN61510.1"/>
    <property type="molecule type" value="Genomic_DNA"/>
</dbReference>
<organism evidence="1 2">
    <name type="scientific">Cucumis sativus</name>
    <name type="common">Cucumber</name>
    <dbReference type="NCBI Taxonomy" id="3659"/>
    <lineage>
        <taxon>Eukaryota</taxon>
        <taxon>Viridiplantae</taxon>
        <taxon>Streptophyta</taxon>
        <taxon>Embryophyta</taxon>
        <taxon>Tracheophyta</taxon>
        <taxon>Spermatophyta</taxon>
        <taxon>Magnoliopsida</taxon>
        <taxon>eudicotyledons</taxon>
        <taxon>Gunneridae</taxon>
        <taxon>Pentapetalae</taxon>
        <taxon>rosids</taxon>
        <taxon>fabids</taxon>
        <taxon>Cucurbitales</taxon>
        <taxon>Cucurbitaceae</taxon>
        <taxon>Benincaseae</taxon>
        <taxon>Cucumis</taxon>
    </lineage>
</organism>
<sequence length="97" mass="11514">MGIAQVASQYMFRNVFCLRSRLVIPAIFDWLSSIAFLQPPVHSYFAQLVRLFAYLLRDHRSFMIKAIRFPQFFLLSLIKMNRFNVLMDRTEAHQKQG</sequence>
<reference evidence="1 2" key="2">
    <citation type="journal article" date="2009" name="PLoS ONE">
        <title>An integrated genetic and cytogenetic map of the cucumber genome.</title>
        <authorList>
            <person name="Ren Y."/>
            <person name="Zhang Z."/>
            <person name="Liu J."/>
            <person name="Staub J.E."/>
            <person name="Han Y."/>
            <person name="Cheng Z."/>
            <person name="Li X."/>
            <person name="Lu J."/>
            <person name="Miao H."/>
            <person name="Kang H."/>
            <person name="Xie B."/>
            <person name="Gu X."/>
            <person name="Wang X."/>
            <person name="Du Y."/>
            <person name="Jin W."/>
            <person name="Huang S."/>
        </authorList>
    </citation>
    <scope>NUCLEOTIDE SEQUENCE [LARGE SCALE GENOMIC DNA]</scope>
    <source>
        <strain evidence="2">cv. 9930</strain>
    </source>
</reference>
<evidence type="ECO:0000313" key="2">
    <source>
        <dbReference type="Proteomes" id="UP000029981"/>
    </source>
</evidence>
<name>A0A0A0LI14_CUCSA</name>
<accession>A0A0A0LI14</accession>
<evidence type="ECO:0000313" key="1">
    <source>
        <dbReference type="EMBL" id="KGN61510.1"/>
    </source>
</evidence>
<reference evidence="1 2" key="3">
    <citation type="journal article" date="2010" name="BMC Genomics">
        <title>Transcriptome sequencing and comparative analysis of cucumber flowers with different sex types.</title>
        <authorList>
            <person name="Guo S."/>
            <person name="Zheng Y."/>
            <person name="Joung J.G."/>
            <person name="Liu S."/>
            <person name="Zhang Z."/>
            <person name="Crasta O.R."/>
            <person name="Sobral B.W."/>
            <person name="Xu Y."/>
            <person name="Huang S."/>
            <person name="Fei Z."/>
        </authorList>
    </citation>
    <scope>NUCLEOTIDE SEQUENCE [LARGE SCALE GENOMIC DNA]</scope>
    <source>
        <strain evidence="2">cv. 9930</strain>
    </source>
</reference>
<dbReference type="Gramene" id="KGN61510">
    <property type="protein sequence ID" value="KGN61510"/>
    <property type="gene ID" value="Csa_2G150520"/>
</dbReference>
<protein>
    <submittedName>
        <fullName evidence="1">Uncharacterized protein</fullName>
    </submittedName>
</protein>